<sequence>MDALVTRWEPRGGLVFGCLLDLTGLPFEAQWWWQFAAGAGDLTAAYCLYLHHIRAGELREADHWFRQAAHLDEGATAPLKPSLPDIAGYPRLVFRLAAPIRDTTGLPSPDHALRVAIGGLPGGSDEMCGPFSLPTGDIAHQLQELAAH</sequence>
<dbReference type="EMBL" id="PYBW01000107">
    <property type="protein sequence ID" value="PYC72352.1"/>
    <property type="molecule type" value="Genomic_DNA"/>
</dbReference>
<name>A0A2V4NJR4_9ACTN</name>
<organism evidence="1 2">
    <name type="scientific">Streptomyces tateyamensis</name>
    <dbReference type="NCBI Taxonomy" id="565073"/>
    <lineage>
        <taxon>Bacteria</taxon>
        <taxon>Bacillati</taxon>
        <taxon>Actinomycetota</taxon>
        <taxon>Actinomycetes</taxon>
        <taxon>Kitasatosporales</taxon>
        <taxon>Streptomycetaceae</taxon>
        <taxon>Streptomyces</taxon>
    </lineage>
</organism>
<comment type="caution">
    <text evidence="1">The sequence shown here is derived from an EMBL/GenBank/DDBJ whole genome shotgun (WGS) entry which is preliminary data.</text>
</comment>
<gene>
    <name evidence="1" type="ORF">C7C46_25785</name>
</gene>
<evidence type="ECO:0000313" key="1">
    <source>
        <dbReference type="EMBL" id="PYC72352.1"/>
    </source>
</evidence>
<accession>A0A2V4NJR4</accession>
<protein>
    <submittedName>
        <fullName evidence="1">Uncharacterized protein</fullName>
    </submittedName>
</protein>
<evidence type="ECO:0000313" key="2">
    <source>
        <dbReference type="Proteomes" id="UP000248039"/>
    </source>
</evidence>
<reference evidence="1 2" key="1">
    <citation type="submission" date="2018-03" db="EMBL/GenBank/DDBJ databases">
        <title>Bioinformatic expansion and discovery of thiopeptide antibiotics.</title>
        <authorList>
            <person name="Schwalen C.J."/>
            <person name="Hudson G.A."/>
            <person name="Mitchell D.A."/>
        </authorList>
    </citation>
    <scope>NUCLEOTIDE SEQUENCE [LARGE SCALE GENOMIC DNA]</scope>
    <source>
        <strain evidence="1 2">ATCC 21389</strain>
    </source>
</reference>
<dbReference type="AlphaFoldDB" id="A0A2V4NJR4"/>
<proteinExistence type="predicted"/>
<dbReference type="Proteomes" id="UP000248039">
    <property type="component" value="Unassembled WGS sequence"/>
</dbReference>
<keyword evidence="2" id="KW-1185">Reference proteome</keyword>